<evidence type="ECO:0000259" key="10">
    <source>
        <dbReference type="PROSITE" id="PS51695"/>
    </source>
</evidence>
<dbReference type="InterPro" id="IPR030400">
    <property type="entry name" value="Sedolisin_dom"/>
</dbReference>
<evidence type="ECO:0000256" key="8">
    <source>
        <dbReference type="PROSITE-ProRule" id="PRU01032"/>
    </source>
</evidence>
<dbReference type="EMBL" id="JAWRVE010000261">
    <property type="protein sequence ID" value="KAL1846666.1"/>
    <property type="molecule type" value="Genomic_DNA"/>
</dbReference>
<evidence type="ECO:0000256" key="9">
    <source>
        <dbReference type="SAM" id="MobiDB-lite"/>
    </source>
</evidence>
<feature type="domain" description="Peptidase S53" evidence="10">
    <location>
        <begin position="279"/>
        <end position="683"/>
    </location>
</feature>
<dbReference type="CDD" id="cd11377">
    <property type="entry name" value="Pro-peptidase_S53"/>
    <property type="match status" value="1"/>
</dbReference>
<dbReference type="Pfam" id="PF09286">
    <property type="entry name" value="Pro-kuma_activ"/>
    <property type="match status" value="1"/>
</dbReference>
<evidence type="ECO:0000256" key="2">
    <source>
        <dbReference type="ARBA" id="ARBA00022670"/>
    </source>
</evidence>
<evidence type="ECO:0000256" key="6">
    <source>
        <dbReference type="ARBA" id="ARBA00022837"/>
    </source>
</evidence>
<keyword evidence="5 8" id="KW-0720">Serine protease</keyword>
<dbReference type="CDD" id="cd04056">
    <property type="entry name" value="Peptidases_S53"/>
    <property type="match status" value="1"/>
</dbReference>
<protein>
    <recommendedName>
        <fullName evidence="10">Peptidase S53 domain-containing protein</fullName>
    </recommendedName>
</protein>
<keyword evidence="2 8" id="KW-0645">Protease</keyword>
<dbReference type="Proteomes" id="UP001583177">
    <property type="component" value="Unassembled WGS sequence"/>
</dbReference>
<dbReference type="PANTHER" id="PTHR14218:SF19">
    <property type="entry name" value="SERINE PROTEASE AORO, PUTATIVE (AFU_ORTHOLOGUE AFUA_6G10250)-RELATED"/>
    <property type="match status" value="1"/>
</dbReference>
<dbReference type="InterPro" id="IPR036852">
    <property type="entry name" value="Peptidase_S8/S53_dom_sf"/>
</dbReference>
<evidence type="ECO:0000256" key="7">
    <source>
        <dbReference type="ARBA" id="ARBA00023145"/>
    </source>
</evidence>
<proteinExistence type="predicted"/>
<evidence type="ECO:0000256" key="4">
    <source>
        <dbReference type="ARBA" id="ARBA00022801"/>
    </source>
</evidence>
<dbReference type="PANTHER" id="PTHR14218">
    <property type="entry name" value="PROTEASE S8 TRIPEPTIDYL PEPTIDASE I CLN2"/>
    <property type="match status" value="1"/>
</dbReference>
<feature type="active site" description="Charge relay system" evidence="8">
    <location>
        <position position="601"/>
    </location>
</feature>
<keyword evidence="7" id="KW-0865">Zymogen</keyword>
<comment type="caution">
    <text evidence="11">The sequence shown here is derived from an EMBL/GenBank/DDBJ whole genome shotgun (WGS) entry which is preliminary data.</text>
</comment>
<evidence type="ECO:0000256" key="5">
    <source>
        <dbReference type="ARBA" id="ARBA00022825"/>
    </source>
</evidence>
<evidence type="ECO:0000313" key="11">
    <source>
        <dbReference type="EMBL" id="KAL1846666.1"/>
    </source>
</evidence>
<feature type="active site" description="Charge relay system" evidence="8">
    <location>
        <position position="356"/>
    </location>
</feature>
<comment type="subcellular location">
    <subcellularLocation>
        <location evidence="1">Secreted</location>
        <location evidence="1">Extracellular space</location>
    </subcellularLocation>
</comment>
<evidence type="ECO:0000256" key="1">
    <source>
        <dbReference type="ARBA" id="ARBA00004239"/>
    </source>
</evidence>
<dbReference type="PROSITE" id="PS51695">
    <property type="entry name" value="SEDOLISIN"/>
    <property type="match status" value="1"/>
</dbReference>
<gene>
    <name evidence="11" type="ORF">Daus18300_014182</name>
</gene>
<evidence type="ECO:0000313" key="12">
    <source>
        <dbReference type="Proteomes" id="UP001583177"/>
    </source>
</evidence>
<keyword evidence="4 8" id="KW-0378">Hydrolase</keyword>
<feature type="binding site" evidence="8">
    <location>
        <position position="642"/>
    </location>
    <ligand>
        <name>Ca(2+)</name>
        <dbReference type="ChEBI" id="CHEBI:29108"/>
    </ligand>
</feature>
<dbReference type="InterPro" id="IPR015366">
    <property type="entry name" value="S53_propep"/>
</dbReference>
<keyword evidence="3 8" id="KW-0479">Metal-binding</keyword>
<name>A0ABR3VW89_9PEZI</name>
<feature type="binding site" evidence="8">
    <location>
        <position position="661"/>
    </location>
    <ligand>
        <name>Ca(2+)</name>
        <dbReference type="ChEBI" id="CHEBI:29108"/>
    </ligand>
</feature>
<accession>A0ABR3VW89</accession>
<feature type="binding site" evidence="8">
    <location>
        <position position="663"/>
    </location>
    <ligand>
        <name>Ca(2+)</name>
        <dbReference type="ChEBI" id="CHEBI:29108"/>
    </ligand>
</feature>
<dbReference type="Gene3D" id="3.40.50.200">
    <property type="entry name" value="Peptidase S8/S53 domain"/>
    <property type="match status" value="1"/>
</dbReference>
<dbReference type="SUPFAM" id="SSF52743">
    <property type="entry name" value="Subtilisin-like"/>
    <property type="match status" value="1"/>
</dbReference>
<dbReference type="SMART" id="SM00944">
    <property type="entry name" value="Pro-kuma_activ"/>
    <property type="match status" value="1"/>
</dbReference>
<feature type="region of interest" description="Disordered" evidence="9">
    <location>
        <begin position="237"/>
        <end position="261"/>
    </location>
</feature>
<dbReference type="SUPFAM" id="SSF54897">
    <property type="entry name" value="Protease propeptides/inhibitors"/>
    <property type="match status" value="1"/>
</dbReference>
<feature type="active site" description="Charge relay system" evidence="8">
    <location>
        <position position="360"/>
    </location>
</feature>
<reference evidence="11 12" key="1">
    <citation type="journal article" date="2024" name="IMA Fungus">
        <title>IMA Genome - F19 : A genome assembly and annotation guide to empower mycologists, including annotated draft genome sequences of Ceratocystis pirilliformis, Diaporthe australafricana, Fusarium ophioides, Paecilomyces lecythidis, and Sporothrix stenoceras.</title>
        <authorList>
            <person name="Aylward J."/>
            <person name="Wilson A.M."/>
            <person name="Visagie C.M."/>
            <person name="Spraker J."/>
            <person name="Barnes I."/>
            <person name="Buitendag C."/>
            <person name="Ceriani C."/>
            <person name="Del Mar Angel L."/>
            <person name="du Plessis D."/>
            <person name="Fuchs T."/>
            <person name="Gasser K."/>
            <person name="Kramer D."/>
            <person name="Li W."/>
            <person name="Munsamy K."/>
            <person name="Piso A."/>
            <person name="Price J.L."/>
            <person name="Sonnekus B."/>
            <person name="Thomas C."/>
            <person name="van der Nest A."/>
            <person name="van Dijk A."/>
            <person name="van Heerden A."/>
            <person name="van Vuuren N."/>
            <person name="Yilmaz N."/>
            <person name="Duong T.A."/>
            <person name="van der Merwe N.A."/>
            <person name="Wingfield M.J."/>
            <person name="Wingfield B.D."/>
        </authorList>
    </citation>
    <scope>NUCLEOTIDE SEQUENCE [LARGE SCALE GENOMIC DNA]</scope>
    <source>
        <strain evidence="11 12">CMW 18300</strain>
    </source>
</reference>
<comment type="cofactor">
    <cofactor evidence="8">
        <name>Ca(2+)</name>
        <dbReference type="ChEBI" id="CHEBI:29108"/>
    </cofactor>
    <text evidence="8">Binds 1 Ca(2+) ion per subunit.</text>
</comment>
<feature type="binding site" evidence="8">
    <location>
        <position position="643"/>
    </location>
    <ligand>
        <name>Ca(2+)</name>
        <dbReference type="ChEBI" id="CHEBI:29108"/>
    </ligand>
</feature>
<evidence type="ECO:0000256" key="3">
    <source>
        <dbReference type="ARBA" id="ARBA00022723"/>
    </source>
</evidence>
<organism evidence="11 12">
    <name type="scientific">Diaporthe australafricana</name>
    <dbReference type="NCBI Taxonomy" id="127596"/>
    <lineage>
        <taxon>Eukaryota</taxon>
        <taxon>Fungi</taxon>
        <taxon>Dikarya</taxon>
        <taxon>Ascomycota</taxon>
        <taxon>Pezizomycotina</taxon>
        <taxon>Sordariomycetes</taxon>
        <taxon>Sordariomycetidae</taxon>
        <taxon>Diaporthales</taxon>
        <taxon>Diaporthaceae</taxon>
        <taxon>Diaporthe</taxon>
    </lineage>
</organism>
<dbReference type="InterPro" id="IPR050819">
    <property type="entry name" value="Tripeptidyl-peptidase_I"/>
</dbReference>
<keyword evidence="6 8" id="KW-0106">Calcium</keyword>
<keyword evidence="12" id="KW-1185">Reference proteome</keyword>
<sequence>MKKVFQNLSDLTSLPLLDFGRPGVAKMRFSVLTSILAALVAAVDAKPLRPRTLNHVVHEERLVGRSSWSKSHRLHATANLPVRIGLAQQNLHRAEELIYDVSHPESPNYGKHWSPEKIVDMFKPKQDAVDSVMEWLQMEGIHPSRIKMSASRGWITFNATVREMEQMLKTTYHVYKHSTSTNTRHVACDKYHLPEHLLEHVDIITPTVHFDQRVGQGRKNKHQELPEDVMSELKKRSTELQKRQRPVKGIVGSPDDSSNPKQGAFVDNALMDLTQCDSMITPACLRALYATPPGSLSASNNTLGIVEYTPQAFLQKDLDMYFKEFEPNLNGKSPIVTLLDNGVVQNQNQSFQFNGESALDLEFAMALIYPQQATLYQVGDLVQSASFNNFLDGIDGSYCQFEGGDSKDPNVDGQYPDQVNCGTTKPTNVISTSYGFNEADLGVKYEKRQCDEYMKLALRGVTVVYSSGDSGVAGNGDQCIDPVTGAYNNGSTGMFNPSFPGGCPWVTSVGATQILNGSTVRTPESACERVIFSGGGFSNVFAMPSYQEKVMGTYFTDHAPPYGADRFNNSKVVRGFPDVSANGANYVTAVDGRFSLSFGTSASAPVFASIVNMVNEKRIQAGKGPVGFVNPALYANPQVMNDVTNGNNPGCGTDGFSAVQGWDPLTGLGTPNYPQMEALFMSLP</sequence>